<dbReference type="SUPFAM" id="SSF103473">
    <property type="entry name" value="MFS general substrate transporter"/>
    <property type="match status" value="1"/>
</dbReference>
<feature type="transmembrane region" description="Helical" evidence="5">
    <location>
        <begin position="477"/>
        <end position="497"/>
    </location>
</feature>
<accession>A0AAD9P542</accession>
<reference evidence="6" key="1">
    <citation type="journal article" date="2023" name="Mol. Biol. Evol.">
        <title>Third-Generation Sequencing Reveals the Adaptive Role of the Epigenome in Three Deep-Sea Polychaetes.</title>
        <authorList>
            <person name="Perez M."/>
            <person name="Aroh O."/>
            <person name="Sun Y."/>
            <person name="Lan Y."/>
            <person name="Juniper S.K."/>
            <person name="Young C.R."/>
            <person name="Angers B."/>
            <person name="Qian P.Y."/>
        </authorList>
    </citation>
    <scope>NUCLEOTIDE SEQUENCE</scope>
    <source>
        <strain evidence="6">R07B-5</strain>
    </source>
</reference>
<evidence type="ECO:0000313" key="6">
    <source>
        <dbReference type="EMBL" id="KAK2188307.1"/>
    </source>
</evidence>
<gene>
    <name evidence="6" type="ORF">NP493_136g02026</name>
</gene>
<dbReference type="EMBL" id="JAODUO010000136">
    <property type="protein sequence ID" value="KAK2188307.1"/>
    <property type="molecule type" value="Genomic_DNA"/>
</dbReference>
<dbReference type="PANTHER" id="PTHR23121">
    <property type="entry name" value="SODIUM-DEPENDENT GLUCOSE TRANSPORTER 1"/>
    <property type="match status" value="1"/>
</dbReference>
<feature type="transmembrane region" description="Helical" evidence="5">
    <location>
        <begin position="407"/>
        <end position="429"/>
    </location>
</feature>
<evidence type="ECO:0000256" key="2">
    <source>
        <dbReference type="ARBA" id="ARBA00022989"/>
    </source>
</evidence>
<name>A0AAD9P542_RIDPI</name>
<dbReference type="InterPro" id="IPR036259">
    <property type="entry name" value="MFS_trans_sf"/>
</dbReference>
<keyword evidence="1 5" id="KW-0812">Transmembrane</keyword>
<evidence type="ECO:0000256" key="4">
    <source>
        <dbReference type="SAM" id="MobiDB-lite"/>
    </source>
</evidence>
<feature type="transmembrane region" description="Helical" evidence="5">
    <location>
        <begin position="361"/>
        <end position="382"/>
    </location>
</feature>
<evidence type="ECO:0000313" key="7">
    <source>
        <dbReference type="Proteomes" id="UP001209878"/>
    </source>
</evidence>
<feature type="transmembrane region" description="Helical" evidence="5">
    <location>
        <begin position="151"/>
        <end position="171"/>
    </location>
</feature>
<feature type="transmembrane region" description="Helical" evidence="5">
    <location>
        <begin position="503"/>
        <end position="527"/>
    </location>
</feature>
<dbReference type="AlphaFoldDB" id="A0AAD9P542"/>
<evidence type="ECO:0000256" key="5">
    <source>
        <dbReference type="SAM" id="Phobius"/>
    </source>
</evidence>
<comment type="caution">
    <text evidence="6">The sequence shown here is derived from an EMBL/GenBank/DDBJ whole genome shotgun (WGS) entry which is preliminary data.</text>
</comment>
<feature type="transmembrane region" description="Helical" evidence="5">
    <location>
        <begin position="449"/>
        <end position="470"/>
    </location>
</feature>
<sequence length="615" mass="66114">MGQDEDDKDNGLSGPVSASTPRRVSLKLPTPRLAIKFTPVSRRRDLTPEITPYVPPRQASQEKRHNTPEKSLAETAASTGTWRRFSAWSPWDSVNRMQYAGLFETSFVRQLRPSVPNDASVGECQDKKMELPDTTPSVTNEDCQIQGKEKALGVACVIFTYFILGLCHTLLGQTLIDIEEKIGITLSTSAFLFTCRDAGAIIGAALVGVVFRRYRWFLSYGCALTLCAIATTTVPLATSIIQVAAAVLAQGVLLGFLDCGSNAQCLRLRGSGGVPFIDCMHVANVIGCALAPIIARPFLTPGSPADFAFSFLGDDAINLGSVDVTNSSTYNETSGAIHSSNGTSQGDVAADSDEGFRFENAYFIAASLLLAAGLGAITLSLMATSDDVTERTDVMDKTKRRRRPADVNVRVACLYGVFQCVHVGVETIYAGLLTSYVVKGLAWSKSSAVMVAVVYFGSCAVGRAICLTVISKASATVSVFAGFATVLTSLLILLLFGRTHMNVVWIAAALQGAASSVVLPACIIWIGRDVALSSRMTRVRFVASCVGMVTAPGIVGYCMRAQRPDTFASMLFGACIVNMLVFAMLRGTFRWRQSHPVVDLNNNITEDERRITHVK</sequence>
<dbReference type="Gene3D" id="1.20.1250.20">
    <property type="entry name" value="MFS general substrate transporter like domains"/>
    <property type="match status" value="1"/>
</dbReference>
<proteinExistence type="predicted"/>
<organism evidence="6 7">
    <name type="scientific">Ridgeia piscesae</name>
    <name type="common">Tubeworm</name>
    <dbReference type="NCBI Taxonomy" id="27915"/>
    <lineage>
        <taxon>Eukaryota</taxon>
        <taxon>Metazoa</taxon>
        <taxon>Spiralia</taxon>
        <taxon>Lophotrochozoa</taxon>
        <taxon>Annelida</taxon>
        <taxon>Polychaeta</taxon>
        <taxon>Sedentaria</taxon>
        <taxon>Canalipalpata</taxon>
        <taxon>Sabellida</taxon>
        <taxon>Siboglinidae</taxon>
        <taxon>Ridgeia</taxon>
    </lineage>
</organism>
<feature type="transmembrane region" description="Helical" evidence="5">
    <location>
        <begin position="272"/>
        <end position="295"/>
    </location>
</feature>
<evidence type="ECO:0000256" key="3">
    <source>
        <dbReference type="ARBA" id="ARBA00023136"/>
    </source>
</evidence>
<feature type="compositionally biased region" description="Basic and acidic residues" evidence="4">
    <location>
        <begin position="60"/>
        <end position="72"/>
    </location>
</feature>
<protein>
    <submittedName>
        <fullName evidence="6">Uncharacterized protein</fullName>
    </submittedName>
</protein>
<feature type="region of interest" description="Disordered" evidence="4">
    <location>
        <begin position="46"/>
        <end position="77"/>
    </location>
</feature>
<feature type="transmembrane region" description="Helical" evidence="5">
    <location>
        <begin position="217"/>
        <end position="234"/>
    </location>
</feature>
<keyword evidence="2 5" id="KW-1133">Transmembrane helix</keyword>
<feature type="transmembrane region" description="Helical" evidence="5">
    <location>
        <begin position="240"/>
        <end position="260"/>
    </location>
</feature>
<feature type="transmembrane region" description="Helical" evidence="5">
    <location>
        <begin position="539"/>
        <end position="555"/>
    </location>
</feature>
<keyword evidence="7" id="KW-1185">Reference proteome</keyword>
<keyword evidence="3 5" id="KW-0472">Membrane</keyword>
<dbReference type="Proteomes" id="UP001209878">
    <property type="component" value="Unassembled WGS sequence"/>
</dbReference>
<feature type="transmembrane region" description="Helical" evidence="5">
    <location>
        <begin position="567"/>
        <end position="585"/>
    </location>
</feature>
<feature type="transmembrane region" description="Helical" evidence="5">
    <location>
        <begin position="191"/>
        <end position="210"/>
    </location>
</feature>
<evidence type="ECO:0000256" key="1">
    <source>
        <dbReference type="ARBA" id="ARBA00022692"/>
    </source>
</evidence>
<dbReference type="PANTHER" id="PTHR23121:SF9">
    <property type="entry name" value="SODIUM-DEPENDENT GLUCOSE TRANSPORTER 1"/>
    <property type="match status" value="1"/>
</dbReference>
<feature type="region of interest" description="Disordered" evidence="4">
    <location>
        <begin position="1"/>
        <end position="31"/>
    </location>
</feature>